<protein>
    <submittedName>
        <fullName evidence="2">WSC domain-containing protein</fullName>
    </submittedName>
</protein>
<dbReference type="SMART" id="SM00321">
    <property type="entry name" value="WSC"/>
    <property type="match status" value="1"/>
</dbReference>
<gene>
    <name evidence="2" type="ORF">BCR38DRAFT_469869</name>
</gene>
<dbReference type="PANTHER" id="PTHR43662:SF3">
    <property type="entry name" value="DOMAIN PROTEIN, PUTATIVE (AFU_ORTHOLOGUE AFUA_6G11970)-RELATED"/>
    <property type="match status" value="1"/>
</dbReference>
<reference evidence="2 3" key="1">
    <citation type="submission" date="2016-07" db="EMBL/GenBank/DDBJ databases">
        <title>Pervasive Adenine N6-methylation of Active Genes in Fungi.</title>
        <authorList>
            <consortium name="DOE Joint Genome Institute"/>
            <person name="Mondo S.J."/>
            <person name="Dannebaum R.O."/>
            <person name="Kuo R.C."/>
            <person name="Labutti K."/>
            <person name="Haridas S."/>
            <person name="Kuo A."/>
            <person name="Salamov A."/>
            <person name="Ahrendt S.R."/>
            <person name="Lipzen A."/>
            <person name="Sullivan W."/>
            <person name="Andreopoulos W.B."/>
            <person name="Clum A."/>
            <person name="Lindquist E."/>
            <person name="Daum C."/>
            <person name="Ramamoorthy G.K."/>
            <person name="Gryganskyi A."/>
            <person name="Culley D."/>
            <person name="Magnuson J.K."/>
            <person name="James T.Y."/>
            <person name="O'Malley M.A."/>
            <person name="Stajich J.E."/>
            <person name="Spatafora J.W."/>
            <person name="Visel A."/>
            <person name="Grigoriev I.V."/>
        </authorList>
    </citation>
    <scope>NUCLEOTIDE SEQUENCE [LARGE SCALE GENOMIC DNA]</scope>
    <source>
        <strain evidence="2 3">CBS 129021</strain>
    </source>
</reference>
<dbReference type="InterPro" id="IPR018535">
    <property type="entry name" value="DUF1996"/>
</dbReference>
<dbReference type="PROSITE" id="PS51257">
    <property type="entry name" value="PROKAR_LIPOPROTEIN"/>
    <property type="match status" value="1"/>
</dbReference>
<dbReference type="AlphaFoldDB" id="A0A1Y2D7B9"/>
<accession>A0A1Y2D7B9</accession>
<dbReference type="EMBL" id="MCFJ01000030">
    <property type="protein sequence ID" value="ORY54976.1"/>
    <property type="molecule type" value="Genomic_DNA"/>
</dbReference>
<dbReference type="PANTHER" id="PTHR43662">
    <property type="match status" value="1"/>
</dbReference>
<keyword evidence="3" id="KW-1185">Reference proteome</keyword>
<dbReference type="OrthoDB" id="74764at2759"/>
<comment type="caution">
    <text evidence="2">The sequence shown here is derived from an EMBL/GenBank/DDBJ whole genome shotgun (WGS) entry which is preliminary data.</text>
</comment>
<sequence length="474" mass="51973">MLPKTTYTHTLVGMACLVPQATAFFRLPCSYSAVVERADPIMDPGTVSNHLHAVMGSNAFNFTLDYPTTQMATCSTCKVIEDKSSYWVPSLFYRAQNGSFVRVQQSGGALIYYLQRTDQKDPEFDKGLIAFPEGFRMVAGDMMNRNDSNPESLAQKAVSFVCLGVNGPASPKLPKQNCPNGLRTQLIFPSCWDGHNLDSEDHKSHMAYPTGVDSGSCPSTHPKRFITIFYEVTWSVDAFKDEWYDKTKQPFVFSHGDPEGFGYHGDFLNGWEVEVLQRAIEDCTASSGVIEECSAFTFWKDEEMAGCKVLPRVNEPVDGVLAALPGCNPVQNGPEPAVLQKDCGAVTEIGDPVLPFTDLSKTLNWRYVGCAKDPAGQGRTLDGPSDDRADMTVDSCVEFCDSKGFNYAGLEYKSQCFCGNGVAQDRMPANGTTGECDYPCAGDAKQICGGYGQVSVYLRCDEGNCRNADLTKLW</sequence>
<dbReference type="Proteomes" id="UP000193689">
    <property type="component" value="Unassembled WGS sequence"/>
</dbReference>
<evidence type="ECO:0000313" key="3">
    <source>
        <dbReference type="Proteomes" id="UP000193689"/>
    </source>
</evidence>
<organism evidence="2 3">
    <name type="scientific">Pseudomassariella vexata</name>
    <dbReference type="NCBI Taxonomy" id="1141098"/>
    <lineage>
        <taxon>Eukaryota</taxon>
        <taxon>Fungi</taxon>
        <taxon>Dikarya</taxon>
        <taxon>Ascomycota</taxon>
        <taxon>Pezizomycotina</taxon>
        <taxon>Sordariomycetes</taxon>
        <taxon>Xylariomycetidae</taxon>
        <taxon>Amphisphaeriales</taxon>
        <taxon>Pseudomassariaceae</taxon>
        <taxon>Pseudomassariella</taxon>
    </lineage>
</organism>
<evidence type="ECO:0000313" key="2">
    <source>
        <dbReference type="EMBL" id="ORY54976.1"/>
    </source>
</evidence>
<dbReference type="Pfam" id="PF01822">
    <property type="entry name" value="WSC"/>
    <property type="match status" value="1"/>
</dbReference>
<dbReference type="STRING" id="1141098.A0A1Y2D7B9"/>
<dbReference type="GeneID" id="63779035"/>
<dbReference type="InterPro" id="IPR002889">
    <property type="entry name" value="WSC_carb-bd"/>
</dbReference>
<dbReference type="Pfam" id="PF09362">
    <property type="entry name" value="DUF1996"/>
    <property type="match status" value="1"/>
</dbReference>
<dbReference type="PROSITE" id="PS51212">
    <property type="entry name" value="WSC"/>
    <property type="match status" value="1"/>
</dbReference>
<proteinExistence type="predicted"/>
<name>A0A1Y2D7B9_9PEZI</name>
<evidence type="ECO:0000259" key="1">
    <source>
        <dbReference type="PROSITE" id="PS51212"/>
    </source>
</evidence>
<dbReference type="InParanoid" id="A0A1Y2D7B9"/>
<feature type="domain" description="WSC" evidence="1">
    <location>
        <begin position="364"/>
        <end position="460"/>
    </location>
</feature>
<dbReference type="RefSeq" id="XP_040709423.1">
    <property type="nucleotide sequence ID" value="XM_040862823.1"/>
</dbReference>